<evidence type="ECO:0000313" key="2">
    <source>
        <dbReference type="EMBL" id="MBM6704162.1"/>
    </source>
</evidence>
<keyword evidence="3" id="KW-1185">Reference proteome</keyword>
<gene>
    <name evidence="2" type="ORF">H6A60_06640</name>
</gene>
<reference evidence="2 3" key="1">
    <citation type="journal article" date="2021" name="Sci. Rep.">
        <title>The distribution of antibiotic resistance genes in chicken gut microbiota commensals.</title>
        <authorList>
            <person name="Juricova H."/>
            <person name="Matiasovicova J."/>
            <person name="Kubasova T."/>
            <person name="Cejkova D."/>
            <person name="Rychlik I."/>
        </authorList>
    </citation>
    <scope>NUCLEOTIDE SEQUENCE [LARGE SCALE GENOMIC DNA]</scope>
    <source>
        <strain evidence="2 3">An829</strain>
    </source>
</reference>
<protein>
    <submittedName>
        <fullName evidence="2">RNA-binding S4 domain-containing protein</fullName>
    </submittedName>
</protein>
<name>A0ABS2DS39_9BURK</name>
<sequence length="74" mass="7912">MSQEEIFRIRGEYITLDALLKAAGVADSGGQAKEMILAGEVTVDGAVEERRGRKLRGGEVVVVDGRAIRIEPSA</sequence>
<dbReference type="EMBL" id="JACJJC010000008">
    <property type="protein sequence ID" value="MBM6704162.1"/>
    <property type="molecule type" value="Genomic_DNA"/>
</dbReference>
<organism evidence="2 3">
    <name type="scientific">Sutterella massiliensis</name>
    <dbReference type="NCBI Taxonomy" id="1816689"/>
    <lineage>
        <taxon>Bacteria</taxon>
        <taxon>Pseudomonadati</taxon>
        <taxon>Pseudomonadota</taxon>
        <taxon>Betaproteobacteria</taxon>
        <taxon>Burkholderiales</taxon>
        <taxon>Sutterellaceae</taxon>
        <taxon>Sutterella</taxon>
    </lineage>
</organism>
<dbReference type="RefSeq" id="WP_205102633.1">
    <property type="nucleotide sequence ID" value="NZ_JACJJC010000008.1"/>
</dbReference>
<dbReference type="Gene3D" id="3.10.290.10">
    <property type="entry name" value="RNA-binding S4 domain"/>
    <property type="match status" value="1"/>
</dbReference>
<evidence type="ECO:0000256" key="1">
    <source>
        <dbReference type="PROSITE-ProRule" id="PRU00182"/>
    </source>
</evidence>
<comment type="caution">
    <text evidence="2">The sequence shown here is derived from an EMBL/GenBank/DDBJ whole genome shotgun (WGS) entry which is preliminary data.</text>
</comment>
<proteinExistence type="predicted"/>
<accession>A0ABS2DS39</accession>
<evidence type="ECO:0000313" key="3">
    <source>
        <dbReference type="Proteomes" id="UP000715095"/>
    </source>
</evidence>
<dbReference type="PROSITE" id="PS50889">
    <property type="entry name" value="S4"/>
    <property type="match status" value="1"/>
</dbReference>
<keyword evidence="1" id="KW-0694">RNA-binding</keyword>
<dbReference type="Proteomes" id="UP000715095">
    <property type="component" value="Unassembled WGS sequence"/>
</dbReference>
<dbReference type="CDD" id="cd00165">
    <property type="entry name" value="S4"/>
    <property type="match status" value="1"/>
</dbReference>
<dbReference type="SUPFAM" id="SSF55174">
    <property type="entry name" value="Alpha-L RNA-binding motif"/>
    <property type="match status" value="1"/>
</dbReference>
<dbReference type="Pfam" id="PF13275">
    <property type="entry name" value="S4_2"/>
    <property type="match status" value="1"/>
</dbReference>
<dbReference type="InterPro" id="IPR036986">
    <property type="entry name" value="S4_RNA-bd_sf"/>
</dbReference>